<dbReference type="NCBIfam" id="TIGR00546">
    <property type="entry name" value="lnt"/>
    <property type="match status" value="1"/>
</dbReference>
<dbReference type="Gene3D" id="3.60.110.10">
    <property type="entry name" value="Carbon-nitrogen hydrolase"/>
    <property type="match status" value="1"/>
</dbReference>
<gene>
    <name evidence="9" type="primary">lnt</name>
    <name evidence="11" type="ORF">EV669_11148</name>
</gene>
<keyword evidence="6 9" id="KW-1133">Transmembrane helix</keyword>
<evidence type="ECO:0000256" key="1">
    <source>
        <dbReference type="ARBA" id="ARBA00004651"/>
    </source>
</evidence>
<dbReference type="Proteomes" id="UP000294801">
    <property type="component" value="Unassembled WGS sequence"/>
</dbReference>
<feature type="transmembrane region" description="Helical" evidence="9">
    <location>
        <begin position="81"/>
        <end position="103"/>
    </location>
</feature>
<comment type="similarity">
    <text evidence="2 9">Belongs to the CN hydrolase family. Apolipoprotein N-acyltransferase subfamily.</text>
</comment>
<keyword evidence="8 9" id="KW-0012">Acyltransferase</keyword>
<evidence type="ECO:0000313" key="11">
    <source>
        <dbReference type="EMBL" id="TCW28655.1"/>
    </source>
</evidence>
<feature type="transmembrane region" description="Helical" evidence="9">
    <location>
        <begin position="186"/>
        <end position="203"/>
    </location>
</feature>
<evidence type="ECO:0000256" key="2">
    <source>
        <dbReference type="ARBA" id="ARBA00010065"/>
    </source>
</evidence>
<evidence type="ECO:0000256" key="5">
    <source>
        <dbReference type="ARBA" id="ARBA00022692"/>
    </source>
</evidence>
<dbReference type="InterPro" id="IPR045378">
    <property type="entry name" value="LNT_N"/>
</dbReference>
<comment type="catalytic activity">
    <reaction evidence="9">
        <text>N-terminal S-1,2-diacyl-sn-glyceryl-L-cysteinyl-[lipoprotein] + a glycerophospholipid = N-acyl-S-1,2-diacyl-sn-glyceryl-L-cysteinyl-[lipoprotein] + a 2-acyl-sn-glycero-3-phospholipid + H(+)</text>
        <dbReference type="Rhea" id="RHEA:48228"/>
        <dbReference type="Rhea" id="RHEA-COMP:14681"/>
        <dbReference type="Rhea" id="RHEA-COMP:14684"/>
        <dbReference type="ChEBI" id="CHEBI:15378"/>
        <dbReference type="ChEBI" id="CHEBI:136912"/>
        <dbReference type="ChEBI" id="CHEBI:140656"/>
        <dbReference type="ChEBI" id="CHEBI:140657"/>
        <dbReference type="ChEBI" id="CHEBI:140660"/>
        <dbReference type="EC" id="2.3.1.269"/>
    </reaction>
</comment>
<accession>A0ABY2CU48</accession>
<comment type="subcellular location">
    <subcellularLocation>
        <location evidence="1 9">Cell membrane</location>
        <topology evidence="1 9">Multi-pass membrane protein</topology>
    </subcellularLocation>
</comment>
<reference evidence="11 12" key="1">
    <citation type="submission" date="2019-03" db="EMBL/GenBank/DDBJ databases">
        <title>Genomic Encyclopedia of Type Strains, Phase IV (KMG-IV): sequencing the most valuable type-strain genomes for metagenomic binning, comparative biology and taxonomic classification.</title>
        <authorList>
            <person name="Goeker M."/>
        </authorList>
    </citation>
    <scope>NUCLEOTIDE SEQUENCE [LARGE SCALE GENOMIC DNA]</scope>
    <source>
        <strain evidence="11 12">DSM 18507</strain>
    </source>
</reference>
<dbReference type="RefSeq" id="WP_132098954.1">
    <property type="nucleotide sequence ID" value="NZ_SMDA01000011.1"/>
</dbReference>
<keyword evidence="4 9" id="KW-0808">Transferase</keyword>
<comment type="function">
    <text evidence="9">Catalyzes the phospholipid dependent N-acylation of the N-terminal cysteine of apolipoprotein, the last step in lipoprotein maturation.</text>
</comment>
<feature type="transmembrane region" description="Helical" evidence="9">
    <location>
        <begin position="53"/>
        <end position="75"/>
    </location>
</feature>
<evidence type="ECO:0000256" key="9">
    <source>
        <dbReference type="HAMAP-Rule" id="MF_01148"/>
    </source>
</evidence>
<dbReference type="PROSITE" id="PS50263">
    <property type="entry name" value="CN_HYDROLASE"/>
    <property type="match status" value="1"/>
</dbReference>
<dbReference type="PANTHER" id="PTHR38686:SF1">
    <property type="entry name" value="APOLIPOPROTEIN N-ACYLTRANSFERASE"/>
    <property type="match status" value="1"/>
</dbReference>
<dbReference type="EMBL" id="SMDA01000011">
    <property type="protein sequence ID" value="TCW28655.1"/>
    <property type="molecule type" value="Genomic_DNA"/>
</dbReference>
<dbReference type="InterPro" id="IPR003010">
    <property type="entry name" value="C-N_Hydrolase"/>
</dbReference>
<evidence type="ECO:0000256" key="7">
    <source>
        <dbReference type="ARBA" id="ARBA00023136"/>
    </source>
</evidence>
<evidence type="ECO:0000256" key="4">
    <source>
        <dbReference type="ARBA" id="ARBA00022679"/>
    </source>
</evidence>
<keyword evidence="3 9" id="KW-1003">Cell membrane</keyword>
<evidence type="ECO:0000256" key="6">
    <source>
        <dbReference type="ARBA" id="ARBA00022989"/>
    </source>
</evidence>
<keyword evidence="5 9" id="KW-0812">Transmembrane</keyword>
<proteinExistence type="inferred from homology"/>
<comment type="pathway">
    <text evidence="9">Protein modification; lipoprotein biosynthesis (N-acyl transfer).</text>
</comment>
<evidence type="ECO:0000256" key="3">
    <source>
        <dbReference type="ARBA" id="ARBA00022475"/>
    </source>
</evidence>
<organism evidence="11 12">
    <name type="scientific">Gulbenkiania mobilis</name>
    <dbReference type="NCBI Taxonomy" id="397457"/>
    <lineage>
        <taxon>Bacteria</taxon>
        <taxon>Pseudomonadati</taxon>
        <taxon>Pseudomonadota</taxon>
        <taxon>Betaproteobacteria</taxon>
        <taxon>Neisseriales</taxon>
        <taxon>Chromobacteriaceae</taxon>
        <taxon>Gulbenkiania</taxon>
    </lineage>
</organism>
<feature type="domain" description="CN hydrolase" evidence="10">
    <location>
        <begin position="221"/>
        <end position="459"/>
    </location>
</feature>
<feature type="transmembrane region" description="Helical" evidence="9">
    <location>
        <begin position="473"/>
        <end position="490"/>
    </location>
</feature>
<evidence type="ECO:0000256" key="8">
    <source>
        <dbReference type="ARBA" id="ARBA00023315"/>
    </source>
</evidence>
<dbReference type="EC" id="2.3.1.269" evidence="9"/>
<dbReference type="HAMAP" id="MF_01148">
    <property type="entry name" value="Lnt"/>
    <property type="match status" value="1"/>
</dbReference>
<evidence type="ECO:0000259" key="10">
    <source>
        <dbReference type="PROSITE" id="PS50263"/>
    </source>
</evidence>
<protein>
    <recommendedName>
        <fullName evidence="9">Apolipoprotein N-acyltransferase</fullName>
        <shortName evidence="9">ALP N-acyltransferase</shortName>
        <ecNumber evidence="9">2.3.1.269</ecNumber>
    </recommendedName>
</protein>
<dbReference type="Pfam" id="PF20154">
    <property type="entry name" value="LNT_N"/>
    <property type="match status" value="1"/>
</dbReference>
<feature type="transmembrane region" description="Helical" evidence="9">
    <location>
        <begin position="115"/>
        <end position="134"/>
    </location>
</feature>
<keyword evidence="12" id="KW-1185">Reference proteome</keyword>
<comment type="caution">
    <text evidence="11">The sequence shown here is derived from an EMBL/GenBank/DDBJ whole genome shotgun (WGS) entry which is preliminary data.</text>
</comment>
<keyword evidence="7 9" id="KW-0472">Membrane</keyword>
<dbReference type="CDD" id="cd07571">
    <property type="entry name" value="ALP_N-acyl_transferase"/>
    <property type="match status" value="1"/>
</dbReference>
<dbReference type="Pfam" id="PF00795">
    <property type="entry name" value="CN_hydrolase"/>
    <property type="match status" value="1"/>
</dbReference>
<sequence length="502" mass="54497">MPRLLLFALAAVAGALSVFAFAPWRMFWLMPLLLAALAELAERRPASAFGTGYAWGLAAYTANFYWIYISLHHVAGLPSVFAAPLTLLLPAYLALYPGLAVWLSCRMAGRAWLRWLVAFPAAFTLGEWLRGWMLTGFPWGTAGYSQITESPLSGLAPVGGIYLVTWAVALSAGVIVVFARVRPRNRVVLLALMALVWGGGYHLRNRSWTQPVGEPVSVALAQGNVPQSLKWDPQAAQDTLALYYRQVATTRTELMILPETALPLFLEDLPSGYLTMLKGAAERNGTALAVGVPRRGSSENSYYNAVVALTQPGTPAYAKNHLVPFGEFVPLPELTGWLYQYMNMPLSGFSRGGAFQPPIVMAGQKIAFNVCYEDSFGEELIAPAREATLLANVSNLAWFGESAASSQHLQLSQARALETGRYMVRATNTGMTAIVRPDGEVEMVAAPDTRQVLVGTVQGRTGLTPYMIHGDTPILAAMGLLLLIAAVAGWRQRSQGPAYRIY</sequence>
<feature type="transmembrane region" description="Helical" evidence="9">
    <location>
        <begin position="154"/>
        <end position="179"/>
    </location>
</feature>
<dbReference type="InterPro" id="IPR004563">
    <property type="entry name" value="Apolipo_AcylTrfase"/>
</dbReference>
<dbReference type="InterPro" id="IPR036526">
    <property type="entry name" value="C-N_Hydrolase_sf"/>
</dbReference>
<dbReference type="PANTHER" id="PTHR38686">
    <property type="entry name" value="APOLIPOPROTEIN N-ACYLTRANSFERASE"/>
    <property type="match status" value="1"/>
</dbReference>
<name>A0ABY2CU48_GULMO</name>
<evidence type="ECO:0000313" key="12">
    <source>
        <dbReference type="Proteomes" id="UP000294801"/>
    </source>
</evidence>
<dbReference type="SUPFAM" id="SSF56317">
    <property type="entry name" value="Carbon-nitrogen hydrolase"/>
    <property type="match status" value="1"/>
</dbReference>